<accession>A0A937FXS8</accession>
<keyword evidence="6" id="KW-1185">Reference proteome</keyword>
<reference evidence="5" key="1">
    <citation type="submission" date="2021-01" db="EMBL/GenBank/DDBJ databases">
        <title>Fulvivirga kasyanovii gen. nov., sp nov., a novel member of the phylum Bacteroidetes isolated from seawater in a mussel farm.</title>
        <authorList>
            <person name="Zhao L.-H."/>
            <person name="Wang Z.-J."/>
        </authorList>
    </citation>
    <scope>NUCLEOTIDE SEQUENCE</scope>
    <source>
        <strain evidence="5">29W222</strain>
    </source>
</reference>
<dbReference type="InterPro" id="IPR040086">
    <property type="entry name" value="MJ0683-like"/>
</dbReference>
<proteinExistence type="predicted"/>
<dbReference type="GO" id="GO:0051536">
    <property type="term" value="F:iron-sulfur cluster binding"/>
    <property type="evidence" value="ECO:0007669"/>
    <property type="project" value="UniProtKB-KW"/>
</dbReference>
<dbReference type="GO" id="GO:0003824">
    <property type="term" value="F:catalytic activity"/>
    <property type="evidence" value="ECO:0007669"/>
    <property type="project" value="InterPro"/>
</dbReference>
<name>A0A937FXS8_9BACT</name>
<gene>
    <name evidence="5" type="ORF">JMN32_08475</name>
</gene>
<dbReference type="EMBL" id="JAEUGD010000023">
    <property type="protein sequence ID" value="MBL6446340.1"/>
    <property type="molecule type" value="Genomic_DNA"/>
</dbReference>
<protein>
    <submittedName>
        <fullName evidence="5">Radical SAM protein</fullName>
    </submittedName>
</protein>
<dbReference type="PANTHER" id="PTHR43432:SF5">
    <property type="entry name" value="ELP3_MIAA_NIFB-LIKE RADICAL SAM CORE DOMAIN-CONTAINING PROTEIN"/>
    <property type="match status" value="1"/>
</dbReference>
<evidence type="ECO:0000259" key="4">
    <source>
        <dbReference type="Pfam" id="PF04055"/>
    </source>
</evidence>
<keyword evidence="1" id="KW-0479">Metal-binding</keyword>
<evidence type="ECO:0000256" key="1">
    <source>
        <dbReference type="ARBA" id="ARBA00022723"/>
    </source>
</evidence>
<dbReference type="PANTHER" id="PTHR43432">
    <property type="entry name" value="SLR0285 PROTEIN"/>
    <property type="match status" value="1"/>
</dbReference>
<dbReference type="SUPFAM" id="SSF102114">
    <property type="entry name" value="Radical SAM enzymes"/>
    <property type="match status" value="1"/>
</dbReference>
<dbReference type="SFLD" id="SFLDS00029">
    <property type="entry name" value="Radical_SAM"/>
    <property type="match status" value="1"/>
</dbReference>
<dbReference type="Proteomes" id="UP000614216">
    <property type="component" value="Unassembled WGS sequence"/>
</dbReference>
<evidence type="ECO:0000313" key="6">
    <source>
        <dbReference type="Proteomes" id="UP000614216"/>
    </source>
</evidence>
<dbReference type="Pfam" id="PF04055">
    <property type="entry name" value="Radical_SAM"/>
    <property type="match status" value="1"/>
</dbReference>
<organism evidence="5 6">
    <name type="scientific">Fulvivirga marina</name>
    <dbReference type="NCBI Taxonomy" id="2494733"/>
    <lineage>
        <taxon>Bacteria</taxon>
        <taxon>Pseudomonadati</taxon>
        <taxon>Bacteroidota</taxon>
        <taxon>Cytophagia</taxon>
        <taxon>Cytophagales</taxon>
        <taxon>Fulvivirgaceae</taxon>
        <taxon>Fulvivirga</taxon>
    </lineage>
</organism>
<feature type="domain" description="Radical SAM core" evidence="4">
    <location>
        <begin position="28"/>
        <end position="206"/>
    </location>
</feature>
<keyword evidence="3" id="KW-0411">Iron-sulfur</keyword>
<keyword evidence="2" id="KW-0408">Iron</keyword>
<evidence type="ECO:0000313" key="5">
    <source>
        <dbReference type="EMBL" id="MBL6446340.1"/>
    </source>
</evidence>
<comment type="caution">
    <text evidence="5">The sequence shown here is derived from an EMBL/GenBank/DDBJ whole genome shotgun (WGS) entry which is preliminary data.</text>
</comment>
<dbReference type="RefSeq" id="WP_202855873.1">
    <property type="nucleotide sequence ID" value="NZ_JAEUGD010000023.1"/>
</dbReference>
<evidence type="ECO:0000256" key="3">
    <source>
        <dbReference type="ARBA" id="ARBA00023014"/>
    </source>
</evidence>
<dbReference type="InterPro" id="IPR007197">
    <property type="entry name" value="rSAM"/>
</dbReference>
<dbReference type="CDD" id="cd01335">
    <property type="entry name" value="Radical_SAM"/>
    <property type="match status" value="1"/>
</dbReference>
<dbReference type="InterPro" id="IPR058240">
    <property type="entry name" value="rSAM_sf"/>
</dbReference>
<dbReference type="AlphaFoldDB" id="A0A937FXS8"/>
<dbReference type="Gene3D" id="3.80.30.30">
    <property type="match status" value="1"/>
</dbReference>
<dbReference type="GO" id="GO:0046872">
    <property type="term" value="F:metal ion binding"/>
    <property type="evidence" value="ECO:0007669"/>
    <property type="project" value="UniProtKB-KW"/>
</dbReference>
<dbReference type="SFLD" id="SFLDG01084">
    <property type="entry name" value="Uncharacterised_Radical_SAM_Su"/>
    <property type="match status" value="1"/>
</dbReference>
<evidence type="ECO:0000256" key="2">
    <source>
        <dbReference type="ARBA" id="ARBA00023004"/>
    </source>
</evidence>
<sequence>MPKEIEVKSVLNKTKKRDSWFLDDYTVNLYSSCSFNCLYCYIRGSKYGSNLEQGLTIKTNAIEVLDRQLSNRAKKGQYGYVVLSSATDPYLQVEKKFELTRQALKVIAKHRFPVHIITKSDLVERDFDLLHEIDKSALLPHDLQLSPGRGVLLSFSFSTLDAHVASIFEKGATKPAKRLEALEKAIQEGFHAGVSLMPLLPFISDTTENLKLFFSTFKALNVGYVLPATLTLFGDGPADSKTLVMEAIREHFPDLEKRYKRFFQNSYQMPPYYQKAFAKKMKELCHEYGIPGGITGQGKPY</sequence>